<name>A0A1Y5HYC1_OLEAN</name>
<dbReference type="Proteomes" id="UP000227088">
    <property type="component" value="Unassembled WGS sequence"/>
</dbReference>
<feature type="chain" id="PRO_5013142270" description="DUF4154 domain-containing protein" evidence="1">
    <location>
        <begin position="23"/>
        <end position="180"/>
    </location>
</feature>
<evidence type="ECO:0000313" key="3">
    <source>
        <dbReference type="Proteomes" id="UP000227088"/>
    </source>
</evidence>
<evidence type="ECO:0008006" key="4">
    <source>
        <dbReference type="Google" id="ProtNLM"/>
    </source>
</evidence>
<evidence type="ECO:0000313" key="2">
    <source>
        <dbReference type="EMBL" id="OUS40914.1"/>
    </source>
</evidence>
<keyword evidence="1" id="KW-0732">Signal</keyword>
<accession>A0A1Y5HYC1</accession>
<sequence>MNASFASLILILLAFTASSTEAEQYRNEYHEKADYLYQVAKFIDWPELKNNDTPLYFCVFGKDPFYGALNRIHLQKVKNRAMHISYINQEFQIAHCNILFVQKNAPSDFIQKRYPLIIKNNILTIGEDKDFSKNGGIISLTQFNQKLNIEINLQAAKDANIKVNSNLIEIASHIYQGEQN</sequence>
<dbReference type="EMBL" id="MABE01000209">
    <property type="protein sequence ID" value="OUS40914.1"/>
    <property type="molecule type" value="Genomic_DNA"/>
</dbReference>
<dbReference type="Pfam" id="PF13689">
    <property type="entry name" value="DUF4154"/>
    <property type="match status" value="1"/>
</dbReference>
<organism evidence="2 3">
    <name type="scientific">Oleispira antarctica</name>
    <dbReference type="NCBI Taxonomy" id="188908"/>
    <lineage>
        <taxon>Bacteria</taxon>
        <taxon>Pseudomonadati</taxon>
        <taxon>Pseudomonadota</taxon>
        <taxon>Gammaproteobacteria</taxon>
        <taxon>Oceanospirillales</taxon>
        <taxon>Oceanospirillaceae</taxon>
        <taxon>Oleispira</taxon>
    </lineage>
</organism>
<dbReference type="AlphaFoldDB" id="A0A1Y5HYC1"/>
<evidence type="ECO:0000256" key="1">
    <source>
        <dbReference type="SAM" id="SignalP"/>
    </source>
</evidence>
<protein>
    <recommendedName>
        <fullName evidence="4">DUF4154 domain-containing protein</fullName>
    </recommendedName>
</protein>
<reference evidence="3" key="1">
    <citation type="journal article" date="2017" name="Proc. Natl. Acad. Sci. U.S.A.">
        <title>Simulation of Deepwater Horizon oil plume reveals substrate specialization within a complex community of hydrocarbon degraders.</title>
        <authorList>
            <person name="Hu P."/>
            <person name="Dubinsky E.A."/>
            <person name="Probst A.J."/>
            <person name="Wang J."/>
            <person name="Sieber C.M.K."/>
            <person name="Tom L.M."/>
            <person name="Gardinali P."/>
            <person name="Banfield J.F."/>
            <person name="Atlas R.M."/>
            <person name="Andersen G.L."/>
        </authorList>
    </citation>
    <scope>NUCLEOTIDE SEQUENCE [LARGE SCALE GENOMIC DNA]</scope>
</reference>
<feature type="signal peptide" evidence="1">
    <location>
        <begin position="1"/>
        <end position="22"/>
    </location>
</feature>
<comment type="caution">
    <text evidence="2">The sequence shown here is derived from an EMBL/GenBank/DDBJ whole genome shotgun (WGS) entry which is preliminary data.</text>
</comment>
<dbReference type="InterPro" id="IPR025293">
    <property type="entry name" value="YfiR/HmsC-like"/>
</dbReference>
<proteinExistence type="predicted"/>
<gene>
    <name evidence="2" type="ORF">A9R00_03580</name>
</gene>